<sequence length="1006" mass="113380">MDAFDCIANKIKNLSGKQDPDATQSTANETQALQAVTQQVQLPKINLPTFDGNFLQWTSFKDQFSALVHKVDTLDNVRKFLYLKSCLTGEAADVLANYAPTNEGYLSAYTSLKERYDNPRILSGACMRTLFEIDAVKNSNAADLKNLINAFKQAIRAMEGLKKPIDSWDEWFVFLLSDKLDKSTRLHWETSLSDSKAIPKFNQMITFLENRVHALENTNSSIKNKSNNAANNKGHFQKVNSCASSTNKPTYTCTYCSDSHVTTKCTKFKALSPIQRKDHVVQNRLCFLCLKANHSSQSCKSTYRCNDCKGKHNILLHDALMKNSQSQKAQRTQPEQERTTYIADNSVIENEVAAYAATYPASTRNRVVLMSTALVKLVDRSGKSMVVRALLDNASNTSFISEHVAQTLNVQRYSVKTSLFGITAVRAGNPKQETQISVCPVDVNEPMLPFSPLIVDKVTRDTPNVRVKNCNWPHISGLKLADPTYATPGPIDAIIGAELTGWIYTDGTRASSLYEPVAKLTIFGWVLTGRTAPPNLQFDNTLPSTIQTFSCCVDFDPELFWEFSFSDDNQVDSRSITCLASNATADADSSCDTDSQPCSNCELQRFWEVDELHDPKMLSDDEASCEQMFTNSVRRDTTGRYVVPSFFKLDPERYLQSNYNTASRLLLSLEKRLKDHPISAKYFDFMEAYKNLNHMTLSFQPNNLGYFIPHHGVFKTHDPNGKIRVVFNGSSKTSSGYSLNDCLHAGPKLQKDIWIVLTRWRFHRIAFTADIVKMYRQILIAPEDRKWQRILWRESSAEVPSVYDLNTVTYGPKSSPYIALRVIEQLAHDEKDKFPIGSDVLLHDNYVDDFYACADNIADAAVVQNELIRILRAVGFELDKWASNVSGLSMGAMCSDKNITQTEGISTLGLWWNVQSNNFSLKVSTSNERLKKPTKRSVLSDLARLFDPQGWFCPVLIFAKIVIQDTWLLNVEWDQPLPHILAEKWTNFYTSLSHLEAIFSAKGGLC</sequence>
<dbReference type="PANTHER" id="PTHR47331">
    <property type="entry name" value="PHD-TYPE DOMAIN-CONTAINING PROTEIN"/>
    <property type="match status" value="1"/>
</dbReference>
<keyword evidence="2" id="KW-1185">Reference proteome</keyword>
<reference evidence="1 2" key="1">
    <citation type="journal article" date="2024" name="bioRxiv">
        <title>A reference genome for Trichogramma kaykai: A tiny desert-dwelling parasitoid wasp with competing sex-ratio distorters.</title>
        <authorList>
            <person name="Culotta J."/>
            <person name="Lindsey A.R."/>
        </authorList>
    </citation>
    <scope>NUCLEOTIDE SEQUENCE [LARGE SCALE GENOMIC DNA]</scope>
    <source>
        <strain evidence="1 2">KSX58</strain>
    </source>
</reference>
<evidence type="ECO:0000313" key="1">
    <source>
        <dbReference type="EMBL" id="KAL3397687.1"/>
    </source>
</evidence>
<dbReference type="Pfam" id="PF03564">
    <property type="entry name" value="DUF1759"/>
    <property type="match status" value="1"/>
</dbReference>
<gene>
    <name evidence="1" type="ORF">TKK_008451</name>
</gene>
<accession>A0ABD2WXB2</accession>
<evidence type="ECO:0008006" key="3">
    <source>
        <dbReference type="Google" id="ProtNLM"/>
    </source>
</evidence>
<comment type="caution">
    <text evidence="1">The sequence shown here is derived from an EMBL/GenBank/DDBJ whole genome shotgun (WGS) entry which is preliminary data.</text>
</comment>
<name>A0ABD2WXB2_9HYME</name>
<dbReference type="InterPro" id="IPR008042">
    <property type="entry name" value="Retrotrans_Pao"/>
</dbReference>
<dbReference type="AlphaFoldDB" id="A0ABD2WXB2"/>
<dbReference type="InterPro" id="IPR005312">
    <property type="entry name" value="DUF1759"/>
</dbReference>
<organism evidence="1 2">
    <name type="scientific">Trichogramma kaykai</name>
    <dbReference type="NCBI Taxonomy" id="54128"/>
    <lineage>
        <taxon>Eukaryota</taxon>
        <taxon>Metazoa</taxon>
        <taxon>Ecdysozoa</taxon>
        <taxon>Arthropoda</taxon>
        <taxon>Hexapoda</taxon>
        <taxon>Insecta</taxon>
        <taxon>Pterygota</taxon>
        <taxon>Neoptera</taxon>
        <taxon>Endopterygota</taxon>
        <taxon>Hymenoptera</taxon>
        <taxon>Apocrita</taxon>
        <taxon>Proctotrupomorpha</taxon>
        <taxon>Chalcidoidea</taxon>
        <taxon>Trichogrammatidae</taxon>
        <taxon>Trichogramma</taxon>
    </lineage>
</organism>
<dbReference type="GO" id="GO:0071897">
    <property type="term" value="P:DNA biosynthetic process"/>
    <property type="evidence" value="ECO:0007669"/>
    <property type="project" value="UniProtKB-ARBA"/>
</dbReference>
<dbReference type="InterPro" id="IPR043502">
    <property type="entry name" value="DNA/RNA_pol_sf"/>
</dbReference>
<dbReference type="EMBL" id="JBJJXI010000061">
    <property type="protein sequence ID" value="KAL3397687.1"/>
    <property type="molecule type" value="Genomic_DNA"/>
</dbReference>
<dbReference type="Pfam" id="PF05380">
    <property type="entry name" value="Peptidase_A17"/>
    <property type="match status" value="1"/>
</dbReference>
<evidence type="ECO:0000313" key="2">
    <source>
        <dbReference type="Proteomes" id="UP001627154"/>
    </source>
</evidence>
<protein>
    <recommendedName>
        <fullName evidence="3">Peptidase aspartic putative domain-containing protein</fullName>
    </recommendedName>
</protein>
<dbReference type="PANTHER" id="PTHR47331:SF5">
    <property type="entry name" value="RIBONUCLEASE H"/>
    <property type="match status" value="1"/>
</dbReference>
<dbReference type="SUPFAM" id="SSF56672">
    <property type="entry name" value="DNA/RNA polymerases"/>
    <property type="match status" value="1"/>
</dbReference>
<dbReference type="Proteomes" id="UP001627154">
    <property type="component" value="Unassembled WGS sequence"/>
</dbReference>
<proteinExistence type="predicted"/>